<dbReference type="EMBL" id="WJEE01000019">
    <property type="protein sequence ID" value="MRI66674.1"/>
    <property type="molecule type" value="Genomic_DNA"/>
</dbReference>
<dbReference type="InterPro" id="IPR036412">
    <property type="entry name" value="HAD-like_sf"/>
</dbReference>
<dbReference type="SUPFAM" id="SSF56784">
    <property type="entry name" value="HAD-like"/>
    <property type="match status" value="1"/>
</dbReference>
<dbReference type="Gene3D" id="3.40.50.1000">
    <property type="entry name" value="HAD superfamily/HAD-like"/>
    <property type="match status" value="1"/>
</dbReference>
<dbReference type="CDD" id="cd07517">
    <property type="entry name" value="HAD_HPP"/>
    <property type="match status" value="1"/>
</dbReference>
<dbReference type="InterPro" id="IPR006379">
    <property type="entry name" value="HAD-SF_hydro_IIB"/>
</dbReference>
<dbReference type="Pfam" id="PF08282">
    <property type="entry name" value="Hydrolase_3"/>
    <property type="match status" value="1"/>
</dbReference>
<dbReference type="SFLD" id="SFLDG01144">
    <property type="entry name" value="C2.B.4:_PGP_Like"/>
    <property type="match status" value="1"/>
</dbReference>
<sequence>MGQKVVFLDIDGTILNHDKQIPTATKEAVKQLQDAGVIVSIATGRAPFMFQDILEELNIKSYISFNGQYAVYNGEVIYQNPFSADQLEELTAYSVDHNHPLVYQSVDDMKSTVTDHPQVEESMGSLKLNHPLMDTEYYKNQPIFQVLLFSEPKEQLIYEEEFQQLRFVRWHPVSCDVMPKNGSKANGIEKFIEALQINWEDTYAFGDGLNDLEMISKVHTGVAMGNSVQQVKEAATFVTDDVDQNGLSNAMRKLGLIQ</sequence>
<dbReference type="GO" id="GO:0005829">
    <property type="term" value="C:cytosol"/>
    <property type="evidence" value="ECO:0007669"/>
    <property type="project" value="TreeGrafter"/>
</dbReference>
<dbReference type="RefSeq" id="WP_163578536.1">
    <property type="nucleotide sequence ID" value="NZ_JBHUMW010000030.1"/>
</dbReference>
<dbReference type="Proteomes" id="UP000435187">
    <property type="component" value="Unassembled WGS sequence"/>
</dbReference>
<dbReference type="InterPro" id="IPR000150">
    <property type="entry name" value="Cof"/>
</dbReference>
<name>A0A6N7QYU2_9BACI</name>
<dbReference type="PROSITE" id="PS01229">
    <property type="entry name" value="COF_2"/>
    <property type="match status" value="1"/>
</dbReference>
<dbReference type="InterPro" id="IPR023214">
    <property type="entry name" value="HAD_sf"/>
</dbReference>
<organism evidence="1 2">
    <name type="scientific">Gracilibacillus thailandensis</name>
    <dbReference type="NCBI Taxonomy" id="563735"/>
    <lineage>
        <taxon>Bacteria</taxon>
        <taxon>Bacillati</taxon>
        <taxon>Bacillota</taxon>
        <taxon>Bacilli</taxon>
        <taxon>Bacillales</taxon>
        <taxon>Bacillaceae</taxon>
        <taxon>Gracilibacillus</taxon>
    </lineage>
</organism>
<dbReference type="AlphaFoldDB" id="A0A6N7QYU2"/>
<dbReference type="SFLD" id="SFLDG01140">
    <property type="entry name" value="C2.B:_Phosphomannomutase_and_P"/>
    <property type="match status" value="1"/>
</dbReference>
<dbReference type="NCBIfam" id="TIGR00099">
    <property type="entry name" value="Cof-subfamily"/>
    <property type="match status" value="1"/>
</dbReference>
<keyword evidence="2" id="KW-1185">Reference proteome</keyword>
<dbReference type="SFLD" id="SFLDS00003">
    <property type="entry name" value="Haloacid_Dehalogenase"/>
    <property type="match status" value="1"/>
</dbReference>
<proteinExistence type="predicted"/>
<evidence type="ECO:0000313" key="2">
    <source>
        <dbReference type="Proteomes" id="UP000435187"/>
    </source>
</evidence>
<dbReference type="PANTHER" id="PTHR10000:SF25">
    <property type="entry name" value="PHOSPHATASE YKRA-RELATED"/>
    <property type="match status" value="1"/>
</dbReference>
<dbReference type="GO" id="GO:0016791">
    <property type="term" value="F:phosphatase activity"/>
    <property type="evidence" value="ECO:0007669"/>
    <property type="project" value="TreeGrafter"/>
</dbReference>
<dbReference type="NCBIfam" id="TIGR01484">
    <property type="entry name" value="HAD-SF-IIB"/>
    <property type="match status" value="1"/>
</dbReference>
<protein>
    <submittedName>
        <fullName evidence="1">Cof-type HAD-IIB family hydrolase</fullName>
    </submittedName>
</protein>
<comment type="caution">
    <text evidence="1">The sequence shown here is derived from an EMBL/GenBank/DDBJ whole genome shotgun (WGS) entry which is preliminary data.</text>
</comment>
<dbReference type="PANTHER" id="PTHR10000">
    <property type="entry name" value="PHOSPHOSERINE PHOSPHATASE"/>
    <property type="match status" value="1"/>
</dbReference>
<gene>
    <name evidence="1" type="ORF">GH885_10060</name>
</gene>
<reference evidence="1 2" key="1">
    <citation type="submission" date="2019-10" db="EMBL/GenBank/DDBJ databases">
        <title>Gracilibacillus salitolerans sp. nov., a moderate halophile isolated from a saline soil in northwest China.</title>
        <authorList>
            <person name="Gan L."/>
        </authorList>
    </citation>
    <scope>NUCLEOTIDE SEQUENCE [LARGE SCALE GENOMIC DNA]</scope>
    <source>
        <strain evidence="1 2">TP2-8</strain>
    </source>
</reference>
<evidence type="ECO:0000313" key="1">
    <source>
        <dbReference type="EMBL" id="MRI66674.1"/>
    </source>
</evidence>
<dbReference type="PROSITE" id="PS01228">
    <property type="entry name" value="COF_1"/>
    <property type="match status" value="1"/>
</dbReference>
<dbReference type="GO" id="GO:0000287">
    <property type="term" value="F:magnesium ion binding"/>
    <property type="evidence" value="ECO:0007669"/>
    <property type="project" value="TreeGrafter"/>
</dbReference>
<accession>A0A6N7QYU2</accession>
<keyword evidence="1" id="KW-0378">Hydrolase</keyword>
<dbReference type="Gene3D" id="3.30.1240.10">
    <property type="match status" value="1"/>
</dbReference>